<gene>
    <name evidence="19" type="primary">addA</name>
    <name evidence="19" type="ORF">PAM7066_02377</name>
</gene>
<dbReference type="PROSITE" id="PS51217">
    <property type="entry name" value="UVRD_HELICASE_CTER"/>
    <property type="match status" value="1"/>
</dbReference>
<evidence type="ECO:0000256" key="16">
    <source>
        <dbReference type="SAM" id="MobiDB-lite"/>
    </source>
</evidence>
<keyword evidence="20" id="KW-1185">Reference proteome</keyword>
<dbReference type="PANTHER" id="PTHR11070:SF2">
    <property type="entry name" value="ATP-DEPENDENT DNA HELICASE SRS2"/>
    <property type="match status" value="1"/>
</dbReference>
<evidence type="ECO:0000256" key="7">
    <source>
        <dbReference type="ARBA" id="ARBA00022840"/>
    </source>
</evidence>
<comment type="catalytic activity">
    <reaction evidence="14">
        <text>ATP + H2O = ADP + phosphate + H(+)</text>
        <dbReference type="Rhea" id="RHEA:13065"/>
        <dbReference type="ChEBI" id="CHEBI:15377"/>
        <dbReference type="ChEBI" id="CHEBI:15378"/>
        <dbReference type="ChEBI" id="CHEBI:30616"/>
        <dbReference type="ChEBI" id="CHEBI:43474"/>
        <dbReference type="ChEBI" id="CHEBI:456216"/>
        <dbReference type="EC" id="5.6.2.4"/>
    </reaction>
</comment>
<evidence type="ECO:0000256" key="13">
    <source>
        <dbReference type="ARBA" id="ARBA00034923"/>
    </source>
</evidence>
<keyword evidence="6" id="KW-0269">Exonuclease</keyword>
<keyword evidence="1" id="KW-0540">Nuclease</keyword>
<evidence type="ECO:0000256" key="4">
    <source>
        <dbReference type="ARBA" id="ARBA00022801"/>
    </source>
</evidence>
<dbReference type="SUPFAM" id="SSF52980">
    <property type="entry name" value="Restriction endonuclease-like"/>
    <property type="match status" value="1"/>
</dbReference>
<feature type="region of interest" description="Disordered" evidence="16">
    <location>
        <begin position="506"/>
        <end position="526"/>
    </location>
</feature>
<evidence type="ECO:0000259" key="17">
    <source>
        <dbReference type="PROSITE" id="PS51198"/>
    </source>
</evidence>
<dbReference type="Proteomes" id="UP000193870">
    <property type="component" value="Unassembled WGS sequence"/>
</dbReference>
<evidence type="ECO:0000256" key="10">
    <source>
        <dbReference type="ARBA" id="ARBA00023235"/>
    </source>
</evidence>
<dbReference type="GO" id="GO:0005524">
    <property type="term" value="F:ATP binding"/>
    <property type="evidence" value="ECO:0007669"/>
    <property type="project" value="UniProtKB-UniRule"/>
</dbReference>
<dbReference type="InterPro" id="IPR038726">
    <property type="entry name" value="PDDEXK_AddAB-type"/>
</dbReference>
<evidence type="ECO:0000313" key="20">
    <source>
        <dbReference type="Proteomes" id="UP000193870"/>
    </source>
</evidence>
<dbReference type="InterPro" id="IPR014151">
    <property type="entry name" value="DNA_helicase_AddA"/>
</dbReference>
<evidence type="ECO:0000256" key="5">
    <source>
        <dbReference type="ARBA" id="ARBA00022806"/>
    </source>
</evidence>
<dbReference type="Pfam" id="PF12705">
    <property type="entry name" value="PDDEXK_1"/>
    <property type="match status" value="1"/>
</dbReference>
<reference evidence="19 20" key="1">
    <citation type="submission" date="2017-03" db="EMBL/GenBank/DDBJ databases">
        <authorList>
            <person name="Afonso C.L."/>
            <person name="Miller P.J."/>
            <person name="Scott M.A."/>
            <person name="Spackman E."/>
            <person name="Goraichik I."/>
            <person name="Dimitrov K.M."/>
            <person name="Suarez D.L."/>
            <person name="Swayne D.E."/>
        </authorList>
    </citation>
    <scope>NUCLEOTIDE SEQUENCE [LARGE SCALE GENOMIC DNA]</scope>
    <source>
        <strain evidence="19 20">CECT 7066</strain>
    </source>
</reference>
<dbReference type="InterPro" id="IPR014017">
    <property type="entry name" value="DNA_helicase_UvrD-like_C"/>
</dbReference>
<dbReference type="EMBL" id="FWFV01000006">
    <property type="protein sequence ID" value="SLN51791.1"/>
    <property type="molecule type" value="Genomic_DNA"/>
</dbReference>
<evidence type="ECO:0000256" key="9">
    <source>
        <dbReference type="ARBA" id="ARBA00023204"/>
    </source>
</evidence>
<feature type="compositionally biased region" description="Acidic residues" evidence="16">
    <location>
        <begin position="508"/>
        <end position="524"/>
    </location>
</feature>
<evidence type="ECO:0000256" key="6">
    <source>
        <dbReference type="ARBA" id="ARBA00022839"/>
    </source>
</evidence>
<keyword evidence="2 15" id="KW-0547">Nucleotide-binding</keyword>
<dbReference type="NCBIfam" id="TIGR02784">
    <property type="entry name" value="addA_alphas"/>
    <property type="match status" value="1"/>
</dbReference>
<keyword evidence="8" id="KW-0238">DNA-binding</keyword>
<dbReference type="GO" id="GO:0000725">
    <property type="term" value="P:recombinational repair"/>
    <property type="evidence" value="ECO:0007669"/>
    <property type="project" value="TreeGrafter"/>
</dbReference>
<keyword evidence="5 15" id="KW-0347">Helicase</keyword>
<evidence type="ECO:0000256" key="8">
    <source>
        <dbReference type="ARBA" id="ARBA00023125"/>
    </source>
</evidence>
<keyword evidence="10" id="KW-0413">Isomerase</keyword>
<dbReference type="PANTHER" id="PTHR11070">
    <property type="entry name" value="UVRD / RECB / PCRA DNA HELICASE FAMILY MEMBER"/>
    <property type="match status" value="1"/>
</dbReference>
<dbReference type="EC" id="5.6.2.4" evidence="12"/>
<keyword evidence="7 15" id="KW-0067">ATP-binding</keyword>
<dbReference type="InterPro" id="IPR011604">
    <property type="entry name" value="PDDEXK-like_dom_sf"/>
</dbReference>
<dbReference type="STRING" id="315423.SAMN04488020_106143"/>
<dbReference type="Gene3D" id="3.40.50.300">
    <property type="entry name" value="P-loop containing nucleotide triphosphate hydrolases"/>
    <property type="match status" value="4"/>
</dbReference>
<dbReference type="GO" id="GO:0005829">
    <property type="term" value="C:cytosol"/>
    <property type="evidence" value="ECO:0007669"/>
    <property type="project" value="TreeGrafter"/>
</dbReference>
<feature type="binding site" evidence="15">
    <location>
        <begin position="23"/>
        <end position="30"/>
    </location>
    <ligand>
        <name>ATP</name>
        <dbReference type="ChEBI" id="CHEBI:30616"/>
    </ligand>
</feature>
<proteinExistence type="predicted"/>
<organism evidence="19 20">
    <name type="scientific">Palleronia marisminoris</name>
    <dbReference type="NCBI Taxonomy" id="315423"/>
    <lineage>
        <taxon>Bacteria</taxon>
        <taxon>Pseudomonadati</taxon>
        <taxon>Pseudomonadota</taxon>
        <taxon>Alphaproteobacteria</taxon>
        <taxon>Rhodobacterales</taxon>
        <taxon>Roseobacteraceae</taxon>
        <taxon>Palleronia</taxon>
    </lineage>
</organism>
<dbReference type="InterPro" id="IPR000212">
    <property type="entry name" value="DNA_helicase_UvrD/REP"/>
</dbReference>
<dbReference type="GO" id="GO:0003677">
    <property type="term" value="F:DNA binding"/>
    <property type="evidence" value="ECO:0007669"/>
    <property type="project" value="UniProtKB-KW"/>
</dbReference>
<keyword evidence="3" id="KW-0227">DNA damage</keyword>
<evidence type="ECO:0000259" key="18">
    <source>
        <dbReference type="PROSITE" id="PS51217"/>
    </source>
</evidence>
<dbReference type="InterPro" id="IPR027417">
    <property type="entry name" value="P-loop_NTPase"/>
</dbReference>
<comment type="catalytic activity">
    <reaction evidence="11">
        <text>Couples ATP hydrolysis with the unwinding of duplex DNA by translocating in the 3'-5' direction.</text>
        <dbReference type="EC" id="5.6.2.4"/>
    </reaction>
</comment>
<feature type="domain" description="UvrD-like helicase C-terminal" evidence="18">
    <location>
        <begin position="468"/>
        <end position="762"/>
    </location>
</feature>
<protein>
    <recommendedName>
        <fullName evidence="12">DNA 3'-5' helicase</fullName>
        <ecNumber evidence="12">5.6.2.4</ecNumber>
    </recommendedName>
    <alternativeName>
        <fullName evidence="13">DNA 3'-5' helicase II</fullName>
    </alternativeName>
</protein>
<dbReference type="GO" id="GO:0016887">
    <property type="term" value="F:ATP hydrolysis activity"/>
    <property type="evidence" value="ECO:0007669"/>
    <property type="project" value="RHEA"/>
</dbReference>
<keyword evidence="9" id="KW-0234">DNA repair</keyword>
<keyword evidence="4 15" id="KW-0378">Hydrolase</keyword>
<evidence type="ECO:0000256" key="11">
    <source>
        <dbReference type="ARBA" id="ARBA00034617"/>
    </source>
</evidence>
<evidence type="ECO:0000313" key="19">
    <source>
        <dbReference type="EMBL" id="SLN51791.1"/>
    </source>
</evidence>
<evidence type="ECO:0000256" key="3">
    <source>
        <dbReference type="ARBA" id="ARBA00022763"/>
    </source>
</evidence>
<dbReference type="Pfam" id="PF00580">
    <property type="entry name" value="UvrD-helicase"/>
    <property type="match status" value="1"/>
</dbReference>
<sequence>MRDEATTRQITAARPDRSTWLSANAGSGKTRVLTDRVARLLLAGVQPQNILCLTYTKAAASEMQNRLFATLGRWAMMPDTALFEALDTLGAEPAEADLARARRLFAQAIETPGGLRIQTIHSFCAVLLRRFPLEAQVSPSFTEMDDRSAAQLREGVLEAVAEAEPDLFRQVVAMTGAVGELVSGIVSARDAFVPVDEPGLRDALDLKPDDTFGALLDEVFEPGTEAVLRRVATAMASGGKTDQSAAPRLAALAAPFGAEVLDVLEDLCLYGAGAKEPFGAKCGKFPTKAVRTALGDDCEALDELMERVAEARATRLSLAVLDRSLTLNRFAQAVLTRYEAAKQARGWLDFDDLILGARDLLTQKAVADWVLYRLDGGIDHILVDEAQDTSPVQWTVIGALAREFAAGHGRRESGERTIFVVGDKKQSIYSFQGADPEGFDRMHDYFAEQLGPEALQRLELQHSFRSAPAVLGAVDAVFAAGLGGPVQHHAFKAAMPGRVDLWPMTEGDAGDDPPDWEDPVDSPDPESAVSRIAGQIAGAVKEMIDRGETIPDRTDPSRCRPVRAGDVLILVRSRSGVFHPLIRACKAAGLDIAGADVLTLEDDLAVRDILSLLKFLALEKDDLALAEALGSPLFGLSEGDLYDLAHGRSGSLWDALRRSRHAAAIDVIRDLRDHADYVRPYELIDRLLVRHGGRSRLIGRLGVESEDAIDALLGQALDYERSDVPSLAGFLAWFEAETVKIKRQAEGAGNRLRVMTVHGAKGLEAPVVILADTTKAPRNDAARFVKLPDGPVLWSPPKEARPPALAASAEARAAADAAERERLLYVAMTRAESWLICCGPETTRPKGTWYESLEAGMAALETVEIATQAGPGRRFEVNDWAATAPAETAPPARAPEGTLAPWFDEAPSPPPGEAGIVSPSGLGGAKALPGEVLPEELDEDEAIARGSRIHLLLEHLPMDAPEIWDTRAARLLAAAAPTPDQVADALDEARRVLGAPDLREMFNRPALKEVDLVAPLPSGDRLLGAVDRLIVGPDSVLAIDYKSNRIVPEMPDTVPEGLLRQMGAYAHALGAIYPGRRIETALLWTRKPLLMPLPGDLVAVAFARTLP</sequence>
<dbReference type="GO" id="GO:0043138">
    <property type="term" value="F:3'-5' DNA helicase activity"/>
    <property type="evidence" value="ECO:0007669"/>
    <property type="project" value="UniProtKB-EC"/>
</dbReference>
<evidence type="ECO:0000256" key="14">
    <source>
        <dbReference type="ARBA" id="ARBA00048988"/>
    </source>
</evidence>
<dbReference type="Gene3D" id="3.90.320.10">
    <property type="match status" value="1"/>
</dbReference>
<dbReference type="AlphaFoldDB" id="A0A1Y5T3X3"/>
<evidence type="ECO:0000256" key="2">
    <source>
        <dbReference type="ARBA" id="ARBA00022741"/>
    </source>
</evidence>
<dbReference type="InterPro" id="IPR014016">
    <property type="entry name" value="UvrD-like_ATP-bd"/>
</dbReference>
<dbReference type="PROSITE" id="PS51198">
    <property type="entry name" value="UVRD_HELICASE_ATP_BIND"/>
    <property type="match status" value="1"/>
</dbReference>
<dbReference type="SUPFAM" id="SSF52540">
    <property type="entry name" value="P-loop containing nucleoside triphosphate hydrolases"/>
    <property type="match status" value="1"/>
</dbReference>
<evidence type="ECO:0000256" key="1">
    <source>
        <dbReference type="ARBA" id="ARBA00022722"/>
    </source>
</evidence>
<feature type="domain" description="UvrD-like helicase ATP-binding" evidence="17">
    <location>
        <begin position="2"/>
        <end position="467"/>
    </location>
</feature>
<dbReference type="InterPro" id="IPR011335">
    <property type="entry name" value="Restrct_endonuc-II-like"/>
</dbReference>
<evidence type="ECO:0000256" key="15">
    <source>
        <dbReference type="PROSITE-ProRule" id="PRU00560"/>
    </source>
</evidence>
<accession>A0A1Y5T3X3</accession>
<evidence type="ECO:0000256" key="12">
    <source>
        <dbReference type="ARBA" id="ARBA00034808"/>
    </source>
</evidence>
<dbReference type="Pfam" id="PF13361">
    <property type="entry name" value="UvrD_C"/>
    <property type="match status" value="1"/>
</dbReference>
<dbReference type="GO" id="GO:0004527">
    <property type="term" value="F:exonuclease activity"/>
    <property type="evidence" value="ECO:0007669"/>
    <property type="project" value="UniProtKB-KW"/>
</dbReference>
<name>A0A1Y5T3X3_9RHOB</name>
<dbReference type="GO" id="GO:0033202">
    <property type="term" value="C:DNA helicase complex"/>
    <property type="evidence" value="ECO:0007669"/>
    <property type="project" value="TreeGrafter"/>
</dbReference>